<dbReference type="SUPFAM" id="SSF118352">
    <property type="entry name" value="HSP33 redox switch-like"/>
    <property type="match status" value="1"/>
</dbReference>
<dbReference type="EMBL" id="JAYXHS010000004">
    <property type="protein sequence ID" value="MEC5387635.1"/>
    <property type="molecule type" value="Genomic_DNA"/>
</dbReference>
<keyword evidence="3" id="KW-1015">Disulfide bond</keyword>
<sequence>MNDSVSSQDFIQRFLLDELDIHGAHVRLTESWQRMRARRNYPRAVTQCVGEMAAVTVLIGERMKEAGKLSFQLRGNGKVPMIVVDCTDQLNVRGYASVEGDIGAEDGLHALLGDGRLVMTLDLAGSNQPFQSFVPIEGNSLAAVFEHYIAQSEQQAACLILSANETSASGLLLQKLPGADARDLDGWSRVMQLAQTLRDDELQTLDTETLLTRLFHEETVRIFEPRPVTHHFPPDPDKVRAMLKNLGREEVERIIAEQGKIVVDDDLSNNRYEFSAEEGLALFAEEARIPPTLH</sequence>
<dbReference type="PANTHER" id="PTHR30111:SF1">
    <property type="entry name" value="33 KDA CHAPERONIN"/>
    <property type="match status" value="1"/>
</dbReference>
<dbReference type="Gene3D" id="1.10.287.480">
    <property type="entry name" value="helix hairpin bin"/>
    <property type="match status" value="1"/>
</dbReference>
<dbReference type="RefSeq" id="WP_327600612.1">
    <property type="nucleotide sequence ID" value="NZ_JAYXHS010000004.1"/>
</dbReference>
<organism evidence="6 7">
    <name type="scientific">Uliginosibacterium silvisoli</name>
    <dbReference type="NCBI Taxonomy" id="3114758"/>
    <lineage>
        <taxon>Bacteria</taxon>
        <taxon>Pseudomonadati</taxon>
        <taxon>Pseudomonadota</taxon>
        <taxon>Betaproteobacteria</taxon>
        <taxon>Rhodocyclales</taxon>
        <taxon>Zoogloeaceae</taxon>
        <taxon>Uliginosibacterium</taxon>
    </lineage>
</organism>
<name>A0ABU6K8N6_9RHOO</name>
<comment type="caution">
    <text evidence="6">The sequence shown here is derived from an EMBL/GenBank/DDBJ whole genome shotgun (WGS) entry which is preliminary data.</text>
</comment>
<dbReference type="Pfam" id="PF01430">
    <property type="entry name" value="HSP33"/>
    <property type="match status" value="1"/>
</dbReference>
<evidence type="ECO:0000313" key="7">
    <source>
        <dbReference type="Proteomes" id="UP001331561"/>
    </source>
</evidence>
<dbReference type="InterPro" id="IPR016153">
    <property type="entry name" value="Heat_shock_Hsp33_N"/>
</dbReference>
<evidence type="ECO:0000256" key="3">
    <source>
        <dbReference type="ARBA" id="ARBA00023157"/>
    </source>
</evidence>
<dbReference type="SUPFAM" id="SSF64397">
    <property type="entry name" value="Hsp33 domain"/>
    <property type="match status" value="1"/>
</dbReference>
<gene>
    <name evidence="6" type="ORF">VVD49_18020</name>
</gene>
<keyword evidence="4" id="KW-0143">Chaperone</keyword>
<dbReference type="PANTHER" id="PTHR30111">
    <property type="entry name" value="33 KDA CHAPERONIN"/>
    <property type="match status" value="1"/>
</dbReference>
<dbReference type="PIRSF" id="PIRSF005261">
    <property type="entry name" value="Heat_shock_Hsp33"/>
    <property type="match status" value="1"/>
</dbReference>
<keyword evidence="2" id="KW-0862">Zinc</keyword>
<keyword evidence="1" id="KW-0963">Cytoplasm</keyword>
<accession>A0ABU6K8N6</accession>
<keyword evidence="7" id="KW-1185">Reference proteome</keyword>
<dbReference type="InterPro" id="IPR000397">
    <property type="entry name" value="Heat_shock_Hsp33"/>
</dbReference>
<dbReference type="Gene3D" id="3.55.30.10">
    <property type="entry name" value="Hsp33 domain"/>
    <property type="match status" value="1"/>
</dbReference>
<proteinExistence type="predicted"/>
<dbReference type="InterPro" id="IPR016154">
    <property type="entry name" value="Heat_shock_Hsp33_C"/>
</dbReference>
<evidence type="ECO:0000256" key="5">
    <source>
        <dbReference type="ARBA" id="ARBA00023284"/>
    </source>
</evidence>
<dbReference type="Proteomes" id="UP001331561">
    <property type="component" value="Unassembled WGS sequence"/>
</dbReference>
<evidence type="ECO:0000313" key="6">
    <source>
        <dbReference type="EMBL" id="MEC5387635.1"/>
    </source>
</evidence>
<keyword evidence="5" id="KW-0676">Redox-active center</keyword>
<dbReference type="InterPro" id="IPR023212">
    <property type="entry name" value="Hsp33_helix_hairpin_bin_dom_sf"/>
</dbReference>
<dbReference type="Gene3D" id="3.90.1280.10">
    <property type="entry name" value="HSP33 redox switch-like"/>
    <property type="match status" value="1"/>
</dbReference>
<reference evidence="6 7" key="1">
    <citation type="submission" date="2024-01" db="EMBL/GenBank/DDBJ databases">
        <title>Uliginosibacterium soil sp. nov.</title>
        <authorList>
            <person name="Lv Y."/>
        </authorList>
    </citation>
    <scope>NUCLEOTIDE SEQUENCE [LARGE SCALE GENOMIC DNA]</scope>
    <source>
        <strain evidence="6 7">H3</strain>
    </source>
</reference>
<evidence type="ECO:0000256" key="4">
    <source>
        <dbReference type="ARBA" id="ARBA00023186"/>
    </source>
</evidence>
<evidence type="ECO:0000256" key="1">
    <source>
        <dbReference type="ARBA" id="ARBA00022490"/>
    </source>
</evidence>
<evidence type="ECO:0000256" key="2">
    <source>
        <dbReference type="ARBA" id="ARBA00022833"/>
    </source>
</evidence>
<protein>
    <submittedName>
        <fullName evidence="6">Hsp33 family molecular chaperone HslO</fullName>
    </submittedName>
</protein>